<evidence type="ECO:0000256" key="7">
    <source>
        <dbReference type="ARBA" id="ARBA00023136"/>
    </source>
</evidence>
<evidence type="ECO:0000256" key="3">
    <source>
        <dbReference type="ARBA" id="ARBA00022676"/>
    </source>
</evidence>
<feature type="transmembrane region" description="Helical" evidence="8">
    <location>
        <begin position="136"/>
        <end position="163"/>
    </location>
</feature>
<keyword evidence="5 8" id="KW-0812">Transmembrane</keyword>
<evidence type="ECO:0000256" key="4">
    <source>
        <dbReference type="ARBA" id="ARBA00022679"/>
    </source>
</evidence>
<evidence type="ECO:0000313" key="10">
    <source>
        <dbReference type="EMBL" id="OGY15777.1"/>
    </source>
</evidence>
<evidence type="ECO:0000256" key="2">
    <source>
        <dbReference type="ARBA" id="ARBA00022475"/>
    </source>
</evidence>
<evidence type="ECO:0000259" key="9">
    <source>
        <dbReference type="Pfam" id="PF13231"/>
    </source>
</evidence>
<reference evidence="10 11" key="1">
    <citation type="journal article" date="2016" name="Nat. Commun.">
        <title>Thousands of microbial genomes shed light on interconnected biogeochemical processes in an aquifer system.</title>
        <authorList>
            <person name="Anantharaman K."/>
            <person name="Brown C.T."/>
            <person name="Hug L.A."/>
            <person name="Sharon I."/>
            <person name="Castelle C.J."/>
            <person name="Probst A.J."/>
            <person name="Thomas B.C."/>
            <person name="Singh A."/>
            <person name="Wilkins M.J."/>
            <person name="Karaoz U."/>
            <person name="Brodie E.L."/>
            <person name="Williams K.H."/>
            <person name="Hubbard S.S."/>
            <person name="Banfield J.F."/>
        </authorList>
    </citation>
    <scope>NUCLEOTIDE SEQUENCE [LARGE SCALE GENOMIC DNA]</scope>
</reference>
<dbReference type="STRING" id="1797589.A2784_01490"/>
<keyword evidence="7 8" id="KW-0472">Membrane</keyword>
<keyword evidence="2" id="KW-1003">Cell membrane</keyword>
<name>A0A1G1VKJ1_9BACT</name>
<dbReference type="InterPro" id="IPR050297">
    <property type="entry name" value="LipidA_mod_glycosyltrf_83"/>
</dbReference>
<feature type="transmembrane region" description="Helical" evidence="8">
    <location>
        <begin position="89"/>
        <end position="107"/>
    </location>
</feature>
<feature type="transmembrane region" description="Helical" evidence="8">
    <location>
        <begin position="64"/>
        <end position="83"/>
    </location>
</feature>
<dbReference type="EMBL" id="MHCH01000060">
    <property type="protein sequence ID" value="OGY15777.1"/>
    <property type="molecule type" value="Genomic_DNA"/>
</dbReference>
<feature type="transmembrane region" description="Helical" evidence="8">
    <location>
        <begin position="248"/>
        <end position="265"/>
    </location>
</feature>
<comment type="caution">
    <text evidence="10">The sequence shown here is derived from an EMBL/GenBank/DDBJ whole genome shotgun (WGS) entry which is preliminary data.</text>
</comment>
<feature type="domain" description="Glycosyltransferase RgtA/B/C/D-like" evidence="9">
    <location>
        <begin position="41"/>
        <end position="184"/>
    </location>
</feature>
<gene>
    <name evidence="10" type="ORF">A2784_01490</name>
</gene>
<protein>
    <recommendedName>
        <fullName evidence="9">Glycosyltransferase RgtA/B/C/D-like domain-containing protein</fullName>
    </recommendedName>
</protein>
<sequence length="427" mass="48874">MLFEPWVRNWDEAWYAEIIKNMAVKDYGWLMPWWNGRYYFDHPPLYFWLSGVVVKLFGLGEWQVRIVAILAGLGVVWLTYLVGKKLFNRRAGILASLVLVSLGQVGVRFSHGNLDSLMIFFFLLTFYLWLKDKWVLAGISLGLGFLVKGWLLGMFPVALILIYGHKLSVKKLAGLMAIAVGVFLLWVIPAGIKFGKPMIDRYLWQADAGRLSRPTAMWSLKFFEYVMRDLGLWIIPGLLMVTKKRRRVLPFLVTSFGFILGLSFLDEKSDWYLLPAYPLLALSVGQVASRWKGVILTGLVLAGLINAYRVEMMYPDRSAVGATLGRYAKNIIPRGETVILDDHDFTAWLFYADVGMVYVPFDSAQGKPGEWWTLKYEEIPDLVQEKGQVWWITPQTAREWPGVSSVKVSEYQGYSFWRMALRSGSVM</sequence>
<dbReference type="AlphaFoldDB" id="A0A1G1VKJ1"/>
<dbReference type="PANTHER" id="PTHR33908">
    <property type="entry name" value="MANNOSYLTRANSFERASE YKCB-RELATED"/>
    <property type="match status" value="1"/>
</dbReference>
<evidence type="ECO:0000313" key="11">
    <source>
        <dbReference type="Proteomes" id="UP000177324"/>
    </source>
</evidence>
<dbReference type="GO" id="GO:0016763">
    <property type="term" value="F:pentosyltransferase activity"/>
    <property type="evidence" value="ECO:0007669"/>
    <property type="project" value="TreeGrafter"/>
</dbReference>
<comment type="subcellular location">
    <subcellularLocation>
        <location evidence="1">Cell membrane</location>
        <topology evidence="1">Multi-pass membrane protein</topology>
    </subcellularLocation>
</comment>
<evidence type="ECO:0000256" key="5">
    <source>
        <dbReference type="ARBA" id="ARBA00022692"/>
    </source>
</evidence>
<feature type="transmembrane region" description="Helical" evidence="8">
    <location>
        <begin position="291"/>
        <end position="308"/>
    </location>
</feature>
<dbReference type="GO" id="GO:0005886">
    <property type="term" value="C:plasma membrane"/>
    <property type="evidence" value="ECO:0007669"/>
    <property type="project" value="UniProtKB-SubCell"/>
</dbReference>
<evidence type="ECO:0000256" key="8">
    <source>
        <dbReference type="SAM" id="Phobius"/>
    </source>
</evidence>
<keyword evidence="4" id="KW-0808">Transferase</keyword>
<evidence type="ECO:0000256" key="6">
    <source>
        <dbReference type="ARBA" id="ARBA00022989"/>
    </source>
</evidence>
<feature type="transmembrane region" description="Helical" evidence="8">
    <location>
        <begin position="114"/>
        <end position="130"/>
    </location>
</feature>
<dbReference type="InterPro" id="IPR038731">
    <property type="entry name" value="RgtA/B/C-like"/>
</dbReference>
<keyword evidence="3" id="KW-0328">Glycosyltransferase</keyword>
<accession>A0A1G1VKJ1</accession>
<dbReference type="PANTHER" id="PTHR33908:SF11">
    <property type="entry name" value="MEMBRANE PROTEIN"/>
    <property type="match status" value="1"/>
</dbReference>
<keyword evidence="6 8" id="KW-1133">Transmembrane helix</keyword>
<proteinExistence type="predicted"/>
<feature type="transmembrane region" description="Helical" evidence="8">
    <location>
        <begin position="172"/>
        <end position="192"/>
    </location>
</feature>
<dbReference type="Proteomes" id="UP000177324">
    <property type="component" value="Unassembled WGS sequence"/>
</dbReference>
<dbReference type="Pfam" id="PF13231">
    <property type="entry name" value="PMT_2"/>
    <property type="match status" value="1"/>
</dbReference>
<evidence type="ECO:0000256" key="1">
    <source>
        <dbReference type="ARBA" id="ARBA00004651"/>
    </source>
</evidence>
<dbReference type="GO" id="GO:0009103">
    <property type="term" value="P:lipopolysaccharide biosynthetic process"/>
    <property type="evidence" value="ECO:0007669"/>
    <property type="project" value="UniProtKB-ARBA"/>
</dbReference>
<organism evidence="10 11">
    <name type="scientific">Candidatus Chisholmbacteria bacterium RIFCSPHIGHO2_01_FULL_48_12</name>
    <dbReference type="NCBI Taxonomy" id="1797589"/>
    <lineage>
        <taxon>Bacteria</taxon>
        <taxon>Candidatus Chisholmiibacteriota</taxon>
    </lineage>
</organism>